<evidence type="ECO:0000256" key="3">
    <source>
        <dbReference type="ARBA" id="ARBA00022729"/>
    </source>
</evidence>
<accession>A0ABY3PMD8</accession>
<organism evidence="6 7">
    <name type="scientific">Gloeobacter morelensis MG652769</name>
    <dbReference type="NCBI Taxonomy" id="2781736"/>
    <lineage>
        <taxon>Bacteria</taxon>
        <taxon>Bacillati</taxon>
        <taxon>Cyanobacteriota</taxon>
        <taxon>Cyanophyceae</taxon>
        <taxon>Gloeobacterales</taxon>
        <taxon>Gloeobacteraceae</taxon>
        <taxon>Gloeobacter</taxon>
        <taxon>Gloeobacter morelensis</taxon>
    </lineage>
</organism>
<name>A0ABY3PMD8_9CYAN</name>
<dbReference type="RefSeq" id="WP_230841806.1">
    <property type="nucleotide sequence ID" value="NZ_CP063845.1"/>
</dbReference>
<dbReference type="InterPro" id="IPR001638">
    <property type="entry name" value="Solute-binding_3/MltF_N"/>
</dbReference>
<dbReference type="SUPFAM" id="SSF53850">
    <property type="entry name" value="Periplasmic binding protein-like II"/>
    <property type="match status" value="1"/>
</dbReference>
<evidence type="ECO:0000256" key="1">
    <source>
        <dbReference type="ARBA" id="ARBA00010333"/>
    </source>
</evidence>
<dbReference type="InterPro" id="IPR051455">
    <property type="entry name" value="Bact_solute-bind_prot3"/>
</dbReference>
<dbReference type="NCBIfam" id="TIGR04262">
    <property type="entry name" value="orph_peri_GRRM"/>
    <property type="match status" value="1"/>
</dbReference>
<keyword evidence="3 4" id="KW-0732">Signal</keyword>
<dbReference type="PANTHER" id="PTHR30085:SF6">
    <property type="entry name" value="ABC TRANSPORTER GLUTAMINE-BINDING PROTEIN GLNH"/>
    <property type="match status" value="1"/>
</dbReference>
<dbReference type="InterPro" id="IPR026358">
    <property type="entry name" value="Orph_peri_GRRM"/>
</dbReference>
<dbReference type="Gene3D" id="3.40.190.10">
    <property type="entry name" value="Periplasmic binding protein-like II"/>
    <property type="match status" value="2"/>
</dbReference>
<gene>
    <name evidence="6" type="primary">grrP</name>
    <name evidence="6" type="ORF">ISF26_00380</name>
</gene>
<dbReference type="Pfam" id="PF00497">
    <property type="entry name" value="SBP_bac_3"/>
    <property type="match status" value="1"/>
</dbReference>
<evidence type="ECO:0000313" key="7">
    <source>
        <dbReference type="Proteomes" id="UP001054846"/>
    </source>
</evidence>
<evidence type="ECO:0000313" key="6">
    <source>
        <dbReference type="EMBL" id="UFP94749.1"/>
    </source>
</evidence>
<protein>
    <submittedName>
        <fullName evidence="6">Extracellular substrate binding-like orphan protein GrrP</fullName>
    </submittedName>
</protein>
<evidence type="ECO:0000256" key="4">
    <source>
        <dbReference type="SAM" id="SignalP"/>
    </source>
</evidence>
<sequence>MLQKLSVAITAGALLAASALPGSAETVLEKVARTGILSAGLQMDLVPYAYLDDKDNLVGHSVDLIAALRGTLSQYLKRDIVLDFEEVKSADRIPKVVGREVDIVCDSVFYTWERDRFVDYSLTYAITGIRLLVKKDSALGTPQSLSGKRIVAGANSPAEQTIRAVQPQVVPVAFATIPEAYRALVEGKVDAVAGDSIALAGFRATLPKPDDFKIVPQEAYSRYGVACITPEDNSKFLDLVNYTIVSGMQGYIDGDPAAAEKVDRWFGPDGLVKTDPKVIRDFYQQVIDMREQVQLAK</sequence>
<keyword evidence="2" id="KW-0813">Transport</keyword>
<comment type="similarity">
    <text evidence="1">Belongs to the bacterial solute-binding protein 3 family.</text>
</comment>
<keyword evidence="7" id="KW-1185">Reference proteome</keyword>
<dbReference type="EMBL" id="CP063845">
    <property type="protein sequence ID" value="UFP94749.1"/>
    <property type="molecule type" value="Genomic_DNA"/>
</dbReference>
<evidence type="ECO:0000256" key="2">
    <source>
        <dbReference type="ARBA" id="ARBA00022448"/>
    </source>
</evidence>
<feature type="chain" id="PRO_5047114755" evidence="4">
    <location>
        <begin position="25"/>
        <end position="297"/>
    </location>
</feature>
<dbReference type="SMART" id="SM00062">
    <property type="entry name" value="PBPb"/>
    <property type="match status" value="1"/>
</dbReference>
<dbReference type="PANTHER" id="PTHR30085">
    <property type="entry name" value="AMINO ACID ABC TRANSPORTER PERMEASE"/>
    <property type="match status" value="1"/>
</dbReference>
<dbReference type="Proteomes" id="UP001054846">
    <property type="component" value="Chromosome"/>
</dbReference>
<proteinExistence type="inferred from homology"/>
<reference evidence="6 7" key="1">
    <citation type="journal article" date="2021" name="Genome Biol. Evol.">
        <title>Complete Genome Sequencing of a Novel Gloeobacter Species from a Waterfall Cave in Mexico.</title>
        <authorList>
            <person name="Saw J.H."/>
            <person name="Cardona T."/>
            <person name="Montejano G."/>
        </authorList>
    </citation>
    <scope>NUCLEOTIDE SEQUENCE [LARGE SCALE GENOMIC DNA]</scope>
    <source>
        <strain evidence="6">MG652769</strain>
    </source>
</reference>
<feature type="domain" description="Solute-binding protein family 3/N-terminal" evidence="5">
    <location>
        <begin position="36"/>
        <end position="269"/>
    </location>
</feature>
<dbReference type="CDD" id="cd13688">
    <property type="entry name" value="PBP2_GltI_DEBP"/>
    <property type="match status" value="1"/>
</dbReference>
<evidence type="ECO:0000259" key="5">
    <source>
        <dbReference type="SMART" id="SM00062"/>
    </source>
</evidence>
<feature type="signal peptide" evidence="4">
    <location>
        <begin position="1"/>
        <end position="24"/>
    </location>
</feature>